<keyword evidence="2" id="KW-1185">Reference proteome</keyword>
<organism evidence="1 2">
    <name type="scientific">Sesamum alatum</name>
    <dbReference type="NCBI Taxonomy" id="300844"/>
    <lineage>
        <taxon>Eukaryota</taxon>
        <taxon>Viridiplantae</taxon>
        <taxon>Streptophyta</taxon>
        <taxon>Embryophyta</taxon>
        <taxon>Tracheophyta</taxon>
        <taxon>Spermatophyta</taxon>
        <taxon>Magnoliopsida</taxon>
        <taxon>eudicotyledons</taxon>
        <taxon>Gunneridae</taxon>
        <taxon>Pentapetalae</taxon>
        <taxon>asterids</taxon>
        <taxon>lamiids</taxon>
        <taxon>Lamiales</taxon>
        <taxon>Pedaliaceae</taxon>
        <taxon>Sesamum</taxon>
    </lineage>
</organism>
<dbReference type="AlphaFoldDB" id="A0AAE1YML1"/>
<accession>A0AAE1YML1</accession>
<protein>
    <submittedName>
        <fullName evidence="1">Uncharacterized protein</fullName>
    </submittedName>
</protein>
<gene>
    <name evidence="1" type="ORF">Salat_1019300</name>
</gene>
<proteinExistence type="predicted"/>
<dbReference type="EMBL" id="JACGWO010000003">
    <property type="protein sequence ID" value="KAK4432571.1"/>
    <property type="molecule type" value="Genomic_DNA"/>
</dbReference>
<sequence>MRGWGLWLEGGEWVGGWKAMGGRIVGGGVLGLGADRANDGLTQGVGVAGAGLRPWLGWGGAVSVVGAGRSSGLGLRPQVGWKGGLQSRGLGIAVGGGWGRGRRLYINKY</sequence>
<reference evidence="1" key="2">
    <citation type="journal article" date="2024" name="Plant">
        <title>Genomic evolution and insights into agronomic trait innovations of Sesamum species.</title>
        <authorList>
            <person name="Miao H."/>
            <person name="Wang L."/>
            <person name="Qu L."/>
            <person name="Liu H."/>
            <person name="Sun Y."/>
            <person name="Le M."/>
            <person name="Wang Q."/>
            <person name="Wei S."/>
            <person name="Zheng Y."/>
            <person name="Lin W."/>
            <person name="Duan Y."/>
            <person name="Cao H."/>
            <person name="Xiong S."/>
            <person name="Wang X."/>
            <person name="Wei L."/>
            <person name="Li C."/>
            <person name="Ma Q."/>
            <person name="Ju M."/>
            <person name="Zhao R."/>
            <person name="Li G."/>
            <person name="Mu C."/>
            <person name="Tian Q."/>
            <person name="Mei H."/>
            <person name="Zhang T."/>
            <person name="Gao T."/>
            <person name="Zhang H."/>
        </authorList>
    </citation>
    <scope>NUCLEOTIDE SEQUENCE</scope>
    <source>
        <strain evidence="1">3651</strain>
    </source>
</reference>
<comment type="caution">
    <text evidence="1">The sequence shown here is derived from an EMBL/GenBank/DDBJ whole genome shotgun (WGS) entry which is preliminary data.</text>
</comment>
<evidence type="ECO:0000313" key="1">
    <source>
        <dbReference type="EMBL" id="KAK4432571.1"/>
    </source>
</evidence>
<evidence type="ECO:0000313" key="2">
    <source>
        <dbReference type="Proteomes" id="UP001293254"/>
    </source>
</evidence>
<dbReference type="Proteomes" id="UP001293254">
    <property type="component" value="Unassembled WGS sequence"/>
</dbReference>
<reference evidence="1" key="1">
    <citation type="submission" date="2020-06" db="EMBL/GenBank/DDBJ databases">
        <authorList>
            <person name="Li T."/>
            <person name="Hu X."/>
            <person name="Zhang T."/>
            <person name="Song X."/>
            <person name="Zhang H."/>
            <person name="Dai N."/>
            <person name="Sheng W."/>
            <person name="Hou X."/>
            <person name="Wei L."/>
        </authorList>
    </citation>
    <scope>NUCLEOTIDE SEQUENCE</scope>
    <source>
        <strain evidence="1">3651</strain>
        <tissue evidence="1">Leaf</tissue>
    </source>
</reference>
<name>A0AAE1YML1_9LAMI</name>